<dbReference type="Proteomes" id="UP000694565">
    <property type="component" value="Unplaced"/>
</dbReference>
<dbReference type="AlphaFoldDB" id="A0A8C2WYQ3"/>
<keyword evidence="7 8" id="KW-0440">LIM domain</keyword>
<dbReference type="InterPro" id="IPR051618">
    <property type="entry name" value="Actin-binding_LIM"/>
</dbReference>
<keyword evidence="5" id="KW-0677">Repeat</keyword>
<reference evidence="12" key="1">
    <citation type="submission" date="2025-08" db="UniProtKB">
        <authorList>
            <consortium name="Ensembl"/>
        </authorList>
    </citation>
    <scope>IDENTIFICATION</scope>
</reference>
<evidence type="ECO:0000259" key="10">
    <source>
        <dbReference type="PROSITE" id="PS50023"/>
    </source>
</evidence>
<dbReference type="Gene3D" id="2.10.110.10">
    <property type="entry name" value="Cysteine Rich Protein"/>
    <property type="match status" value="4"/>
</dbReference>
<dbReference type="PANTHER" id="PTHR24213:SF0">
    <property type="entry name" value="ACTIN-BINDING LIM PROTEIN 3"/>
    <property type="match status" value="1"/>
</dbReference>
<feature type="domain" description="LIM zinc-binding" evidence="10">
    <location>
        <begin position="20"/>
        <end position="79"/>
    </location>
</feature>
<dbReference type="SUPFAM" id="SSF47050">
    <property type="entry name" value="VHP, Villin headpiece domain"/>
    <property type="match status" value="1"/>
</dbReference>
<protein>
    <submittedName>
        <fullName evidence="12">Actin binding LIM protein family member 3</fullName>
    </submittedName>
</protein>
<dbReference type="FunFam" id="1.10.950.10:FF:000001">
    <property type="entry name" value="actin-binding LIM protein 1 isoform X2"/>
    <property type="match status" value="1"/>
</dbReference>
<dbReference type="PROSITE" id="PS50023">
    <property type="entry name" value="LIM_DOMAIN_2"/>
    <property type="match status" value="3"/>
</dbReference>
<organism evidence="12 13">
    <name type="scientific">Cyclopterus lumpus</name>
    <name type="common">Lumpsucker</name>
    <dbReference type="NCBI Taxonomy" id="8103"/>
    <lineage>
        <taxon>Eukaryota</taxon>
        <taxon>Metazoa</taxon>
        <taxon>Chordata</taxon>
        <taxon>Craniata</taxon>
        <taxon>Vertebrata</taxon>
        <taxon>Euteleostomi</taxon>
        <taxon>Actinopterygii</taxon>
        <taxon>Neopterygii</taxon>
        <taxon>Teleostei</taxon>
        <taxon>Neoteleostei</taxon>
        <taxon>Acanthomorphata</taxon>
        <taxon>Eupercaria</taxon>
        <taxon>Perciformes</taxon>
        <taxon>Cottioidei</taxon>
        <taxon>Cottales</taxon>
        <taxon>Cyclopteridae</taxon>
        <taxon>Cyclopterus</taxon>
    </lineage>
</organism>
<dbReference type="Pfam" id="PF16182">
    <property type="entry name" value="AbLIM_anchor"/>
    <property type="match status" value="2"/>
</dbReference>
<feature type="domain" description="LIM zinc-binding" evidence="10">
    <location>
        <begin position="80"/>
        <end position="139"/>
    </location>
</feature>
<dbReference type="GO" id="GO:0007010">
    <property type="term" value="P:cytoskeleton organization"/>
    <property type="evidence" value="ECO:0007669"/>
    <property type="project" value="InterPro"/>
</dbReference>
<dbReference type="GO" id="GO:0005737">
    <property type="term" value="C:cytoplasm"/>
    <property type="evidence" value="ECO:0007669"/>
    <property type="project" value="UniProtKB-SubCell"/>
</dbReference>
<dbReference type="FunFam" id="2.10.110.10:FF:000004">
    <property type="entry name" value="actin-binding LIM protein 1 isoform X1"/>
    <property type="match status" value="1"/>
</dbReference>
<evidence type="ECO:0000259" key="11">
    <source>
        <dbReference type="PROSITE" id="PS51089"/>
    </source>
</evidence>
<dbReference type="Gene3D" id="1.10.950.10">
    <property type="entry name" value="Villin headpiece domain"/>
    <property type="match status" value="1"/>
</dbReference>
<dbReference type="CDD" id="cd09329">
    <property type="entry name" value="LIM3_abLIM"/>
    <property type="match status" value="1"/>
</dbReference>
<accession>A0A8C2WYQ3</accession>
<dbReference type="CDD" id="cd09330">
    <property type="entry name" value="LIM4_abLIM"/>
    <property type="match status" value="1"/>
</dbReference>
<feature type="domain" description="LIM zinc-binding" evidence="10">
    <location>
        <begin position="148"/>
        <end position="207"/>
    </location>
</feature>
<dbReference type="InterPro" id="IPR032402">
    <property type="entry name" value="AbLIM_anchor"/>
</dbReference>
<keyword evidence="4 8" id="KW-0479">Metal-binding</keyword>
<evidence type="ECO:0000256" key="1">
    <source>
        <dbReference type="ARBA" id="ARBA00004496"/>
    </source>
</evidence>
<dbReference type="PROSITE" id="PS51089">
    <property type="entry name" value="HP"/>
    <property type="match status" value="1"/>
</dbReference>
<dbReference type="SMART" id="SM00132">
    <property type="entry name" value="LIM"/>
    <property type="match status" value="4"/>
</dbReference>
<sequence length="632" mass="71190">ILSSVQYHSSPLSSRGNSPIVCERCGEVCCGEVVRVKNTHFHVLCFTCQVCGCDLVHSGFFHHSGEYICTEDYQRLYGTQCDSCDQYITGEVVSALGRTYHPHCFVCSLCRSPFPIGDRVTFCGKKCVCQQCSHTLKSDKPIKVHGPSYCAGCGEEIKKGQSLLALERQWHVSCFKCRTCGCALTGEYISKDGIPYCETDYHTQFGIRCDSCNGYISGRVLEAGGKRYHPSCARCARCHMMFMEGEEMYLTGSEVWHPMCKEAARLERKLRVSSSPLLGSPHRLICSKANVLDYKQLAALPRVKAIYDIQRPDIIPYQADHAHTHLSDDTLERYSCGQDLLDGLEGRTRRSTSSAFTESPAHSRHGGSPLHYYLPGSESGRSSPYYSQPEPRCTTPTTTTFQAPKHFHVPACITQTPTITLTLALQKVLLPLVLKHTLWHKPMLRNLCLHFPSLSAFRFLNLSLVSRVRRFSSGGEEDGWNHNINKGIGRMILKEEMKARSACHDNDQWGSRRSSRCSSREALNNLGYGSLNGYSYIAKSSSLPGYRRNGLNRVSDHAHSLCVCVCVWIYPYEAIIVSVRGQQHLPSDVDRARLERHLSPEEFHRVFGMSMSAFDHLAQWKKNELKKQVRLF</sequence>
<dbReference type="InterPro" id="IPR003128">
    <property type="entry name" value="Villin_headpiece"/>
</dbReference>
<dbReference type="InterPro" id="IPR001781">
    <property type="entry name" value="Znf_LIM"/>
</dbReference>
<evidence type="ECO:0000256" key="9">
    <source>
        <dbReference type="SAM" id="MobiDB-lite"/>
    </source>
</evidence>
<dbReference type="GO" id="GO:0001725">
    <property type="term" value="C:stress fiber"/>
    <property type="evidence" value="ECO:0007669"/>
    <property type="project" value="TreeGrafter"/>
</dbReference>
<dbReference type="Pfam" id="PF00412">
    <property type="entry name" value="LIM"/>
    <property type="match status" value="4"/>
</dbReference>
<dbReference type="FunFam" id="2.10.110.10:FF:000007">
    <property type="entry name" value="actin-binding LIM protein 1 isoform X1"/>
    <property type="match status" value="1"/>
</dbReference>
<dbReference type="Pfam" id="PF02209">
    <property type="entry name" value="VHP"/>
    <property type="match status" value="1"/>
</dbReference>
<keyword evidence="2" id="KW-0963">Cytoplasm</keyword>
<proteinExistence type="predicted"/>
<keyword evidence="6 8" id="KW-0862">Zinc</keyword>
<dbReference type="PANTHER" id="PTHR24213">
    <property type="entry name" value="ACTIN-BINDING LIM PROTEIN"/>
    <property type="match status" value="1"/>
</dbReference>
<evidence type="ECO:0000256" key="4">
    <source>
        <dbReference type="ARBA" id="ARBA00022723"/>
    </source>
</evidence>
<evidence type="ECO:0000256" key="7">
    <source>
        <dbReference type="ARBA" id="ARBA00023038"/>
    </source>
</evidence>
<dbReference type="FunFam" id="2.10.110.10:FF:000003">
    <property type="entry name" value="actin-binding LIM protein 1 isoform X1"/>
    <property type="match status" value="1"/>
</dbReference>
<dbReference type="SUPFAM" id="SSF57716">
    <property type="entry name" value="Glucocorticoid receptor-like (DNA-binding domain)"/>
    <property type="match status" value="5"/>
</dbReference>
<evidence type="ECO:0000313" key="13">
    <source>
        <dbReference type="Proteomes" id="UP000694565"/>
    </source>
</evidence>
<keyword evidence="3" id="KW-0597">Phosphoprotein</keyword>
<dbReference type="GO" id="GO:0051015">
    <property type="term" value="F:actin filament binding"/>
    <property type="evidence" value="ECO:0007669"/>
    <property type="project" value="TreeGrafter"/>
</dbReference>
<evidence type="ECO:0000256" key="6">
    <source>
        <dbReference type="ARBA" id="ARBA00022833"/>
    </source>
</evidence>
<dbReference type="GO" id="GO:0060271">
    <property type="term" value="P:cilium assembly"/>
    <property type="evidence" value="ECO:0007669"/>
    <property type="project" value="TreeGrafter"/>
</dbReference>
<dbReference type="CDD" id="cd09328">
    <property type="entry name" value="LIM2_abLIM"/>
    <property type="match status" value="1"/>
</dbReference>
<comment type="subcellular location">
    <subcellularLocation>
        <location evidence="1">Cytoplasm</location>
    </subcellularLocation>
</comment>
<evidence type="ECO:0000313" key="12">
    <source>
        <dbReference type="Ensembl" id="ENSCLMP00005008735.1"/>
    </source>
</evidence>
<name>A0A8C2WYQ3_CYCLU</name>
<evidence type="ECO:0000256" key="8">
    <source>
        <dbReference type="PROSITE-ProRule" id="PRU00125"/>
    </source>
</evidence>
<dbReference type="PROSITE" id="PS00478">
    <property type="entry name" value="LIM_DOMAIN_1"/>
    <property type="match status" value="3"/>
</dbReference>
<dbReference type="Ensembl" id="ENSCLMT00005009538.1">
    <property type="protein sequence ID" value="ENSCLMP00005008735.1"/>
    <property type="gene ID" value="ENSCLMG00005004981.1"/>
</dbReference>
<dbReference type="InterPro" id="IPR036886">
    <property type="entry name" value="Villin_headpiece_dom_sf"/>
</dbReference>
<dbReference type="SMART" id="SM00153">
    <property type="entry name" value="VHP"/>
    <property type="match status" value="1"/>
</dbReference>
<evidence type="ECO:0000256" key="3">
    <source>
        <dbReference type="ARBA" id="ARBA00022553"/>
    </source>
</evidence>
<reference evidence="12" key="2">
    <citation type="submission" date="2025-09" db="UniProtKB">
        <authorList>
            <consortium name="Ensembl"/>
        </authorList>
    </citation>
    <scope>IDENTIFICATION</scope>
</reference>
<evidence type="ECO:0000256" key="2">
    <source>
        <dbReference type="ARBA" id="ARBA00022490"/>
    </source>
</evidence>
<feature type="domain" description="HP" evidence="11">
    <location>
        <begin position="564"/>
        <end position="632"/>
    </location>
</feature>
<dbReference type="CDD" id="cd09327">
    <property type="entry name" value="LIM1_abLIM"/>
    <property type="match status" value="1"/>
</dbReference>
<feature type="region of interest" description="Disordered" evidence="9">
    <location>
        <begin position="346"/>
        <end position="399"/>
    </location>
</feature>
<keyword evidence="13" id="KW-1185">Reference proteome</keyword>
<evidence type="ECO:0000256" key="5">
    <source>
        <dbReference type="ARBA" id="ARBA00022737"/>
    </source>
</evidence>
<dbReference type="GO" id="GO:0046872">
    <property type="term" value="F:metal ion binding"/>
    <property type="evidence" value="ECO:0007669"/>
    <property type="project" value="UniProtKB-KW"/>
</dbReference>
<dbReference type="GO" id="GO:0030032">
    <property type="term" value="P:lamellipodium assembly"/>
    <property type="evidence" value="ECO:0007669"/>
    <property type="project" value="TreeGrafter"/>
</dbReference>
<dbReference type="GeneTree" id="ENSGT00950000182850"/>